<comment type="caution">
    <text evidence="6">The sequence shown here is derived from an EMBL/GenBank/DDBJ whole genome shotgun (WGS) entry which is preliminary data.</text>
</comment>
<name>A0A9W4UDP8_9PLEO</name>
<evidence type="ECO:0000259" key="5">
    <source>
        <dbReference type="PROSITE" id="PS50305"/>
    </source>
</evidence>
<dbReference type="InterPro" id="IPR003000">
    <property type="entry name" value="Sirtuin"/>
</dbReference>
<dbReference type="Gene3D" id="3.40.50.1220">
    <property type="entry name" value="TPP-binding domain"/>
    <property type="match status" value="1"/>
</dbReference>
<dbReference type="GO" id="GO:0070403">
    <property type="term" value="F:NAD+ binding"/>
    <property type="evidence" value="ECO:0007669"/>
    <property type="project" value="InterPro"/>
</dbReference>
<keyword evidence="2" id="KW-0808">Transferase</keyword>
<dbReference type="InterPro" id="IPR050134">
    <property type="entry name" value="NAD-dep_sirtuin_deacylases"/>
</dbReference>
<dbReference type="SUPFAM" id="SSF52467">
    <property type="entry name" value="DHS-like NAD/FAD-binding domain"/>
    <property type="match status" value="1"/>
</dbReference>
<evidence type="ECO:0000256" key="1">
    <source>
        <dbReference type="ARBA" id="ARBA00006924"/>
    </source>
</evidence>
<dbReference type="AlphaFoldDB" id="A0A9W4UDP8"/>
<sequence>MRTDSTPNYSDVVSATGFLRPRASRSMASFQEHLATSHRILALLGAGLSASSGIPTFRGAGGVWRTHDATQLATPTGFAADPVLVWEFHLERLEEMKNKGPNAAHRALSELASKNEQFLALTMNIDDLSERAGHSAESLRHLHGRLDDLRCNMCDLHLSKTDSAAALEPLLQNDSSTPLSLGDIPRCPRGECKDGLLRPGVVWFTEPLPQALLESIAEWIGDENDNSRRIDTMLVIGTSALVYPATAYIEGARKRGARVAVVDIEQEDPSLLGLAEQDWYFQGDAATLVPVMLGYLP</sequence>
<proteinExistence type="inferred from homology"/>
<feature type="binding site" evidence="4">
    <location>
        <position position="154"/>
    </location>
    <ligand>
        <name>Zn(2+)</name>
        <dbReference type="ChEBI" id="CHEBI:29105"/>
    </ligand>
</feature>
<feature type="binding site" evidence="4">
    <location>
        <position position="187"/>
    </location>
    <ligand>
        <name>Zn(2+)</name>
        <dbReference type="ChEBI" id="CHEBI:29105"/>
    </ligand>
</feature>
<dbReference type="PANTHER" id="PTHR11085">
    <property type="entry name" value="NAD-DEPENDENT PROTEIN DEACYLASE SIRTUIN-5, MITOCHONDRIAL-RELATED"/>
    <property type="match status" value="1"/>
</dbReference>
<keyword evidence="4" id="KW-0479">Metal-binding</keyword>
<evidence type="ECO:0000256" key="4">
    <source>
        <dbReference type="PROSITE-ProRule" id="PRU00236"/>
    </source>
</evidence>
<dbReference type="PROSITE" id="PS50305">
    <property type="entry name" value="SIRTUIN"/>
    <property type="match status" value="1"/>
</dbReference>
<dbReference type="InterPro" id="IPR029035">
    <property type="entry name" value="DHS-like_NAD/FAD-binding_dom"/>
</dbReference>
<dbReference type="PANTHER" id="PTHR11085:SF10">
    <property type="entry name" value="NAD-DEPENDENT PROTEIN DEACYLASE SIRTUIN-5, MITOCHONDRIAL-RELATED"/>
    <property type="match status" value="1"/>
</dbReference>
<evidence type="ECO:0000256" key="3">
    <source>
        <dbReference type="ARBA" id="ARBA00023027"/>
    </source>
</evidence>
<gene>
    <name evidence="6" type="ORF">PDIGIT_LOCUS7363</name>
</gene>
<evidence type="ECO:0000256" key="2">
    <source>
        <dbReference type="ARBA" id="ARBA00022679"/>
    </source>
</evidence>
<keyword evidence="7" id="KW-1185">Reference proteome</keyword>
<dbReference type="GO" id="GO:0017136">
    <property type="term" value="F:histone deacetylase activity, NAD-dependent"/>
    <property type="evidence" value="ECO:0007669"/>
    <property type="project" value="TreeGrafter"/>
</dbReference>
<dbReference type="Proteomes" id="UP001152607">
    <property type="component" value="Unassembled WGS sequence"/>
</dbReference>
<dbReference type="InterPro" id="IPR026591">
    <property type="entry name" value="Sirtuin_cat_small_dom_sf"/>
</dbReference>
<feature type="active site" description="Proton acceptor" evidence="4">
    <location>
        <position position="143"/>
    </location>
</feature>
<protein>
    <recommendedName>
        <fullName evidence="5">Deacetylase sirtuin-type domain-containing protein</fullName>
    </recommendedName>
</protein>
<dbReference type="Pfam" id="PF02146">
    <property type="entry name" value="SIR2"/>
    <property type="match status" value="1"/>
</dbReference>
<comment type="similarity">
    <text evidence="1">Belongs to the sirtuin family. Class I subfamily.</text>
</comment>
<feature type="binding site" evidence="4">
    <location>
        <position position="151"/>
    </location>
    <ligand>
        <name>Zn(2+)</name>
        <dbReference type="ChEBI" id="CHEBI:29105"/>
    </ligand>
</feature>
<dbReference type="EMBL" id="CAOQHR010000004">
    <property type="protein sequence ID" value="CAI6334306.1"/>
    <property type="molecule type" value="Genomic_DNA"/>
</dbReference>
<reference evidence="6" key="1">
    <citation type="submission" date="2023-01" db="EMBL/GenBank/DDBJ databases">
        <authorList>
            <person name="Van Ghelder C."/>
            <person name="Rancurel C."/>
        </authorList>
    </citation>
    <scope>NUCLEOTIDE SEQUENCE</scope>
    <source>
        <strain evidence="6">CNCM I-4278</strain>
    </source>
</reference>
<keyword evidence="3" id="KW-0520">NAD</keyword>
<evidence type="ECO:0000313" key="6">
    <source>
        <dbReference type="EMBL" id="CAI6334306.1"/>
    </source>
</evidence>
<dbReference type="Gene3D" id="3.30.1600.10">
    <property type="entry name" value="SIR2/SIRT2 'Small Domain"/>
    <property type="match status" value="1"/>
</dbReference>
<accession>A0A9W4UDP8</accession>
<organism evidence="6 7">
    <name type="scientific">Periconia digitata</name>
    <dbReference type="NCBI Taxonomy" id="1303443"/>
    <lineage>
        <taxon>Eukaryota</taxon>
        <taxon>Fungi</taxon>
        <taxon>Dikarya</taxon>
        <taxon>Ascomycota</taxon>
        <taxon>Pezizomycotina</taxon>
        <taxon>Dothideomycetes</taxon>
        <taxon>Pleosporomycetidae</taxon>
        <taxon>Pleosporales</taxon>
        <taxon>Massarineae</taxon>
        <taxon>Periconiaceae</taxon>
        <taxon>Periconia</taxon>
    </lineage>
</organism>
<dbReference type="InterPro" id="IPR026590">
    <property type="entry name" value="Ssirtuin_cat_dom"/>
</dbReference>
<feature type="binding site" evidence="4">
    <location>
        <position position="192"/>
    </location>
    <ligand>
        <name>Zn(2+)</name>
        <dbReference type="ChEBI" id="CHEBI:29105"/>
    </ligand>
</feature>
<dbReference type="GO" id="GO:0046872">
    <property type="term" value="F:metal ion binding"/>
    <property type="evidence" value="ECO:0007669"/>
    <property type="project" value="UniProtKB-KW"/>
</dbReference>
<dbReference type="OrthoDB" id="424302at2759"/>
<evidence type="ECO:0000313" key="7">
    <source>
        <dbReference type="Proteomes" id="UP001152607"/>
    </source>
</evidence>
<keyword evidence="4" id="KW-0862">Zinc</keyword>
<dbReference type="GO" id="GO:0005634">
    <property type="term" value="C:nucleus"/>
    <property type="evidence" value="ECO:0007669"/>
    <property type="project" value="TreeGrafter"/>
</dbReference>
<feature type="domain" description="Deacetylase sirtuin-type" evidence="5">
    <location>
        <begin position="20"/>
        <end position="297"/>
    </location>
</feature>